<reference evidence="1" key="2">
    <citation type="submission" date="2021-01" db="EMBL/GenBank/DDBJ databases">
        <authorList>
            <person name="Schikora-Tamarit M.A."/>
        </authorList>
    </citation>
    <scope>NUCLEOTIDE SEQUENCE</scope>
    <source>
        <strain evidence="1">CBS2887</strain>
    </source>
</reference>
<evidence type="ECO:0000313" key="2">
    <source>
        <dbReference type="Proteomes" id="UP000774326"/>
    </source>
</evidence>
<comment type="caution">
    <text evidence="1">The sequence shown here is derived from an EMBL/GenBank/DDBJ whole genome shotgun (WGS) entry which is preliminary data.</text>
</comment>
<evidence type="ECO:0000313" key="1">
    <source>
        <dbReference type="EMBL" id="KAH3684339.1"/>
    </source>
</evidence>
<accession>A0A9P8Q7J9</accession>
<reference evidence="1" key="1">
    <citation type="journal article" date="2021" name="Open Biol.">
        <title>Shared evolutionary footprints suggest mitochondrial oxidative damage underlies multiple complex I losses in fungi.</title>
        <authorList>
            <person name="Schikora-Tamarit M.A."/>
            <person name="Marcet-Houben M."/>
            <person name="Nosek J."/>
            <person name="Gabaldon T."/>
        </authorList>
    </citation>
    <scope>NUCLEOTIDE SEQUENCE</scope>
    <source>
        <strain evidence="1">CBS2887</strain>
    </source>
</reference>
<proteinExistence type="predicted"/>
<keyword evidence="2" id="KW-1185">Reference proteome</keyword>
<dbReference type="EMBL" id="JAEUBG010002601">
    <property type="protein sequence ID" value="KAH3684339.1"/>
    <property type="molecule type" value="Genomic_DNA"/>
</dbReference>
<gene>
    <name evidence="1" type="ORF">WICPIJ_004685</name>
</gene>
<dbReference type="Proteomes" id="UP000774326">
    <property type="component" value="Unassembled WGS sequence"/>
</dbReference>
<sequence>MNRSPPSTNFKARKLSYFSLYWFILLKVFKRRYFPFPPPGIKSTSFKGISFELTSVGIEPRYTEDKGCVSKLWIEVLWKHRMNGINCCSVRESRRSDGGMYTLKALSVDFVRIEDESSHSKILFSLYFKKYFAMRTFLIASARYPPLFSKTSATMISRFLISLHDNSEQSNISTAKLEGSTVSQQSSQKSRINLNPLNVGLRRYLSNKNSLRSSSFCFLTLELKV</sequence>
<dbReference type="AlphaFoldDB" id="A0A9P8Q7J9"/>
<organism evidence="1 2">
    <name type="scientific">Wickerhamomyces pijperi</name>
    <name type="common">Yeast</name>
    <name type="synonym">Pichia pijperi</name>
    <dbReference type="NCBI Taxonomy" id="599730"/>
    <lineage>
        <taxon>Eukaryota</taxon>
        <taxon>Fungi</taxon>
        <taxon>Dikarya</taxon>
        <taxon>Ascomycota</taxon>
        <taxon>Saccharomycotina</taxon>
        <taxon>Saccharomycetes</taxon>
        <taxon>Phaffomycetales</taxon>
        <taxon>Wickerhamomycetaceae</taxon>
        <taxon>Wickerhamomyces</taxon>
    </lineage>
</organism>
<protein>
    <submittedName>
        <fullName evidence="1">Uncharacterized protein</fullName>
    </submittedName>
</protein>
<name>A0A9P8Q7J9_WICPI</name>